<sequence>MGVNIGGIQVQGSTASIVQSNKQVAEQAVNAMIQEAKNDPAKNIRELQQPSPFSQFLDIKA</sequence>
<evidence type="ECO:0008006" key="3">
    <source>
        <dbReference type="Google" id="ProtNLM"/>
    </source>
</evidence>
<organism evidence="1 2">
    <name type="scientific">Lysinibacillus antri</name>
    <dbReference type="NCBI Taxonomy" id="2498145"/>
    <lineage>
        <taxon>Bacteria</taxon>
        <taxon>Bacillati</taxon>
        <taxon>Bacillota</taxon>
        <taxon>Bacilli</taxon>
        <taxon>Bacillales</taxon>
        <taxon>Bacillaceae</taxon>
        <taxon>Lysinibacillus</taxon>
    </lineage>
</organism>
<protein>
    <recommendedName>
        <fullName evidence="3">Motility protein</fullName>
    </recommendedName>
</protein>
<dbReference type="AlphaFoldDB" id="A0A3S0P3M0"/>
<accession>A0A3S0P3M0</accession>
<dbReference type="RefSeq" id="WP_126659295.1">
    <property type="nucleotide sequence ID" value="NZ_RYYR01000014.1"/>
</dbReference>
<comment type="caution">
    <text evidence="1">The sequence shown here is derived from an EMBL/GenBank/DDBJ whole genome shotgun (WGS) entry which is preliminary data.</text>
</comment>
<dbReference type="EMBL" id="RYYR01000014">
    <property type="protein sequence ID" value="RUL51713.1"/>
    <property type="molecule type" value="Genomic_DNA"/>
</dbReference>
<name>A0A3S0P3M0_9BACI</name>
<gene>
    <name evidence="1" type="ORF">EK386_11385</name>
</gene>
<proteinExistence type="predicted"/>
<evidence type="ECO:0000313" key="1">
    <source>
        <dbReference type="EMBL" id="RUL51713.1"/>
    </source>
</evidence>
<reference evidence="1 2" key="1">
    <citation type="submission" date="2018-12" db="EMBL/GenBank/DDBJ databases">
        <title>Lysinibacillus antri sp. nov., isolated from a cave soil.</title>
        <authorList>
            <person name="Narsing Rao M.P."/>
            <person name="Zhang H."/>
            <person name="Dong Z.-Y."/>
            <person name="Niu X.-K."/>
            <person name="Zhang K."/>
            <person name="Fang B.-Z."/>
            <person name="Kang Y.-Q."/>
            <person name="Xiao M."/>
            <person name="Li W.-J."/>
        </authorList>
    </citation>
    <scope>NUCLEOTIDE SEQUENCE [LARGE SCALE GENOMIC DNA]</scope>
    <source>
        <strain evidence="1 2">SYSU K30002</strain>
    </source>
</reference>
<evidence type="ECO:0000313" key="2">
    <source>
        <dbReference type="Proteomes" id="UP000287910"/>
    </source>
</evidence>
<dbReference type="Proteomes" id="UP000287910">
    <property type="component" value="Unassembled WGS sequence"/>
</dbReference>
<keyword evidence="2" id="KW-1185">Reference proteome</keyword>